<keyword evidence="4" id="KW-1185">Reference proteome</keyword>
<reference evidence="3 4" key="1">
    <citation type="submission" date="2018-03" db="EMBL/GenBank/DDBJ databases">
        <title>Genome sequencing of Phreatobacter sp.</title>
        <authorList>
            <person name="Kim S.-J."/>
            <person name="Heo J."/>
            <person name="Kwon S.-W."/>
        </authorList>
    </citation>
    <scope>NUCLEOTIDE SEQUENCE [LARGE SCALE GENOMIC DNA]</scope>
    <source>
        <strain evidence="3 4">S-12</strain>
    </source>
</reference>
<dbReference type="RefSeq" id="WP_106749898.1">
    <property type="nucleotide sequence ID" value="NZ_CP027668.1"/>
</dbReference>
<feature type="domain" description="Cupin type-2" evidence="2">
    <location>
        <begin position="42"/>
        <end position="110"/>
    </location>
</feature>
<gene>
    <name evidence="3" type="ORF">C6569_16540</name>
</gene>
<sequence>MPPRRVAIADITPFAYAFEAGIGGTMTDIGRTLGSDTIGLLVQTVKPGMRSSRRHRHLFQEEILVVMAGEGTLIHGEERHPAKAGEAFCYRAGDPDPHCFENTGTADLVIWAFGNRFPHEVCLYPDQGVAFVEGLGAEVPLENIRQSDWTEDRRKT</sequence>
<dbReference type="Gene3D" id="2.60.120.10">
    <property type="entry name" value="Jelly Rolls"/>
    <property type="match status" value="1"/>
</dbReference>
<dbReference type="KEGG" id="phr:C6569_16540"/>
<protein>
    <recommendedName>
        <fullName evidence="2">Cupin type-2 domain-containing protein</fullName>
    </recommendedName>
</protein>
<dbReference type="AlphaFoldDB" id="A0A2S0NF50"/>
<evidence type="ECO:0000259" key="2">
    <source>
        <dbReference type="Pfam" id="PF07883"/>
    </source>
</evidence>
<evidence type="ECO:0000313" key="3">
    <source>
        <dbReference type="EMBL" id="AVO46533.1"/>
    </source>
</evidence>
<proteinExistence type="predicted"/>
<dbReference type="GO" id="GO:0046872">
    <property type="term" value="F:metal ion binding"/>
    <property type="evidence" value="ECO:0007669"/>
    <property type="project" value="UniProtKB-KW"/>
</dbReference>
<keyword evidence="1" id="KW-0479">Metal-binding</keyword>
<dbReference type="SUPFAM" id="SSF51182">
    <property type="entry name" value="RmlC-like cupins"/>
    <property type="match status" value="1"/>
</dbReference>
<dbReference type="OrthoDB" id="116921at2"/>
<name>A0A2S0NF50_9HYPH</name>
<dbReference type="EMBL" id="CP027668">
    <property type="protein sequence ID" value="AVO46533.1"/>
    <property type="molecule type" value="Genomic_DNA"/>
</dbReference>
<evidence type="ECO:0000313" key="4">
    <source>
        <dbReference type="Proteomes" id="UP000237889"/>
    </source>
</evidence>
<evidence type="ECO:0000256" key="1">
    <source>
        <dbReference type="ARBA" id="ARBA00022723"/>
    </source>
</evidence>
<dbReference type="InterPro" id="IPR013096">
    <property type="entry name" value="Cupin_2"/>
</dbReference>
<dbReference type="InterPro" id="IPR011051">
    <property type="entry name" value="RmlC_Cupin_sf"/>
</dbReference>
<organism evidence="3 4">
    <name type="scientific">Phreatobacter cathodiphilus</name>
    <dbReference type="NCBI Taxonomy" id="1868589"/>
    <lineage>
        <taxon>Bacteria</taxon>
        <taxon>Pseudomonadati</taxon>
        <taxon>Pseudomonadota</taxon>
        <taxon>Alphaproteobacteria</taxon>
        <taxon>Hyphomicrobiales</taxon>
        <taxon>Phreatobacteraceae</taxon>
        <taxon>Phreatobacter</taxon>
    </lineage>
</organism>
<dbReference type="PANTHER" id="PTHR35848">
    <property type="entry name" value="OXALATE-BINDING PROTEIN"/>
    <property type="match status" value="1"/>
</dbReference>
<accession>A0A2S0NF50</accession>
<dbReference type="InterPro" id="IPR014710">
    <property type="entry name" value="RmlC-like_jellyroll"/>
</dbReference>
<dbReference type="InterPro" id="IPR051610">
    <property type="entry name" value="GPI/OXD"/>
</dbReference>
<dbReference type="Proteomes" id="UP000237889">
    <property type="component" value="Chromosome"/>
</dbReference>
<dbReference type="Pfam" id="PF07883">
    <property type="entry name" value="Cupin_2"/>
    <property type="match status" value="1"/>
</dbReference>
<dbReference type="PANTHER" id="PTHR35848:SF6">
    <property type="entry name" value="CUPIN TYPE-2 DOMAIN-CONTAINING PROTEIN"/>
    <property type="match status" value="1"/>
</dbReference>